<name>A0A7J7N5R6_9MAGN</name>
<comment type="caution">
    <text evidence="1">The sequence shown here is derived from an EMBL/GenBank/DDBJ whole genome shotgun (WGS) entry which is preliminary data.</text>
</comment>
<keyword evidence="2" id="KW-1185">Reference proteome</keyword>
<evidence type="ECO:0000313" key="2">
    <source>
        <dbReference type="Proteomes" id="UP000541444"/>
    </source>
</evidence>
<accession>A0A7J7N5R6</accession>
<dbReference type="Proteomes" id="UP000541444">
    <property type="component" value="Unassembled WGS sequence"/>
</dbReference>
<reference evidence="1 2" key="1">
    <citation type="journal article" date="2020" name="IScience">
        <title>Genome Sequencing of the Endangered Kingdonia uniflora (Circaeasteraceae, Ranunculales) Reveals Potential Mechanisms of Evolutionary Specialization.</title>
        <authorList>
            <person name="Sun Y."/>
            <person name="Deng T."/>
            <person name="Zhang A."/>
            <person name="Moore M.J."/>
            <person name="Landis J.B."/>
            <person name="Lin N."/>
            <person name="Zhang H."/>
            <person name="Zhang X."/>
            <person name="Huang J."/>
            <person name="Zhang X."/>
            <person name="Sun H."/>
            <person name="Wang H."/>
        </authorList>
    </citation>
    <scope>NUCLEOTIDE SEQUENCE [LARGE SCALE GENOMIC DNA]</scope>
    <source>
        <strain evidence="1">TB1705</strain>
        <tissue evidence="1">Leaf</tissue>
    </source>
</reference>
<dbReference type="EMBL" id="JACGCM010001029">
    <property type="protein sequence ID" value="KAF6162443.1"/>
    <property type="molecule type" value="Genomic_DNA"/>
</dbReference>
<organism evidence="1 2">
    <name type="scientific">Kingdonia uniflora</name>
    <dbReference type="NCBI Taxonomy" id="39325"/>
    <lineage>
        <taxon>Eukaryota</taxon>
        <taxon>Viridiplantae</taxon>
        <taxon>Streptophyta</taxon>
        <taxon>Embryophyta</taxon>
        <taxon>Tracheophyta</taxon>
        <taxon>Spermatophyta</taxon>
        <taxon>Magnoliopsida</taxon>
        <taxon>Ranunculales</taxon>
        <taxon>Circaeasteraceae</taxon>
        <taxon>Kingdonia</taxon>
    </lineage>
</organism>
<proteinExistence type="predicted"/>
<sequence>MWEVITVCDHLNKKWENEGKVRRITPEDVLQFYGVKNYKPSGGSYFCASVTQRCFFSLNSAGQSWNDNIIWVKDNCLQRDDEKPLDLRFRTIKQSVKSKVERKESLLDKVAEEETELEFVLEGLGLSRKKRVDSRSKKIPGIGSSDQPSPVTLSKIAQKYLKKWTLKALLASGTTGSGEANKGKRRRVKLSEESGEKVAEGRFTVVDDLREVEERARLVVLYGDKDTSRMVARLIKGIWLGIEEEKTELKKANIKLEKELPRSRTDTLKEVRQLKVSHAVAIGLLQVETKANLDAMVEECSRLGRHLMWKGYSEEEVDAIKTETYVEEEDEEEAEAVGIVDGLDGVSHQTVLDNQGDDAKIPEGNSEKALREMRLRIKNLESGLARERETFKALLSAQAELQDDVLKYNRVFVEQFDKMKEAYKNKEDQYVKAHFKLVEVSQAVFDLTLQVEERDAKIENVIYHAKVDAEMAEQKNEYAKLESCLEKVRAKFAIMVIPDTSRFELLKAIVAYFVKEVKRLQNEISKTLSDKGCICGAKID</sequence>
<protein>
    <submittedName>
        <fullName evidence="1">Uncharacterized protein</fullName>
    </submittedName>
</protein>
<dbReference type="AlphaFoldDB" id="A0A7J7N5R6"/>
<gene>
    <name evidence="1" type="ORF">GIB67_017331</name>
</gene>
<evidence type="ECO:0000313" key="1">
    <source>
        <dbReference type="EMBL" id="KAF6162443.1"/>
    </source>
</evidence>